<organism evidence="3 4">
    <name type="scientific">Paenibacillus terreus</name>
    <dbReference type="NCBI Taxonomy" id="1387834"/>
    <lineage>
        <taxon>Bacteria</taxon>
        <taxon>Bacillati</taxon>
        <taxon>Bacillota</taxon>
        <taxon>Bacilli</taxon>
        <taxon>Bacillales</taxon>
        <taxon>Paenibacillaceae</taxon>
        <taxon>Paenibacillus</taxon>
    </lineage>
</organism>
<proteinExistence type="predicted"/>
<dbReference type="Pfam" id="PF11575">
    <property type="entry name" value="FhuF_C"/>
    <property type="match status" value="1"/>
</dbReference>
<dbReference type="InterPro" id="IPR024726">
    <property type="entry name" value="FhuF_C"/>
</dbReference>
<dbReference type="InterPro" id="IPR022770">
    <property type="entry name" value="IucA/IucC-like_C"/>
</dbReference>
<reference evidence="3 4" key="1">
    <citation type="submission" date="2024-09" db="EMBL/GenBank/DDBJ databases">
        <authorList>
            <person name="Ruan L."/>
        </authorList>
    </citation>
    <scope>NUCLEOTIDE SEQUENCE [LARGE SCALE GENOMIC DNA]</scope>
    <source>
        <strain evidence="3 4">D33</strain>
    </source>
</reference>
<comment type="caution">
    <text evidence="3">The sequence shown here is derived from an EMBL/GenBank/DDBJ whole genome shotgun (WGS) entry which is preliminary data.</text>
</comment>
<accession>A0ABV5BFD4</accession>
<dbReference type="Pfam" id="PF06276">
    <property type="entry name" value="FhuF"/>
    <property type="match status" value="1"/>
</dbReference>
<evidence type="ECO:0000259" key="2">
    <source>
        <dbReference type="Pfam" id="PF11575"/>
    </source>
</evidence>
<feature type="domain" description="Aerobactin siderophore biosynthesis IucA/IucC-like C-terminal" evidence="1">
    <location>
        <begin position="125"/>
        <end position="220"/>
    </location>
</feature>
<feature type="domain" description="Ferric siderophore reductase C-terminal" evidence="2">
    <location>
        <begin position="234"/>
        <end position="255"/>
    </location>
</feature>
<sequence>MQNVQICYFSPEELQILTENYRLSPGRQADNPLSVPAAELLDLEKCRVYLEQAAAIFQTPAIAAAASQFSKRYAYMTMASGLYAMTMFNKGMNYGIENCHMESVFQGSSWLPEVSLNDRHVTQPAAAHRDEWRDRVISSIFADNIAKVWRSISKAARIPVSTLWENMAISLYWLYEQRMVEEAAEEQKLQIRADFHYLLYEAQAHLFGEEYNPLTRFNNPEKIINSSNIPKRKRKTCCLLYKVSEDHDYCTTCPLRKE</sequence>
<keyword evidence="4" id="KW-1185">Reference proteome</keyword>
<evidence type="ECO:0000259" key="1">
    <source>
        <dbReference type="Pfam" id="PF06276"/>
    </source>
</evidence>
<dbReference type="EMBL" id="JBHILM010000041">
    <property type="protein sequence ID" value="MFB5684421.1"/>
    <property type="molecule type" value="Genomic_DNA"/>
</dbReference>
<dbReference type="Proteomes" id="UP001580407">
    <property type="component" value="Unassembled WGS sequence"/>
</dbReference>
<name>A0ABV5BFD4_9BACL</name>
<evidence type="ECO:0000313" key="3">
    <source>
        <dbReference type="EMBL" id="MFB5684421.1"/>
    </source>
</evidence>
<protein>
    <submittedName>
        <fullName evidence="3">(2Fe-2S)-binding protein</fullName>
    </submittedName>
</protein>
<gene>
    <name evidence="3" type="ORF">ACE3NQ_26305</name>
</gene>
<evidence type="ECO:0000313" key="4">
    <source>
        <dbReference type="Proteomes" id="UP001580407"/>
    </source>
</evidence>
<dbReference type="RefSeq" id="WP_375528107.1">
    <property type="nucleotide sequence ID" value="NZ_JBHILM010000041.1"/>
</dbReference>